<dbReference type="OrthoDB" id="9808272at2"/>
<organism evidence="5 6">
    <name type="scientific">Hathewaya proteolytica DSM 3090</name>
    <dbReference type="NCBI Taxonomy" id="1121331"/>
    <lineage>
        <taxon>Bacteria</taxon>
        <taxon>Bacillati</taxon>
        <taxon>Bacillota</taxon>
        <taxon>Clostridia</taxon>
        <taxon>Eubacteriales</taxon>
        <taxon>Clostridiaceae</taxon>
        <taxon>Hathewaya</taxon>
    </lineage>
</organism>
<dbReference type="GO" id="GO:0016887">
    <property type="term" value="F:ATP hydrolysis activity"/>
    <property type="evidence" value="ECO:0007669"/>
    <property type="project" value="TreeGrafter"/>
</dbReference>
<evidence type="ECO:0000259" key="4">
    <source>
        <dbReference type="PROSITE" id="PS00662"/>
    </source>
</evidence>
<evidence type="ECO:0000313" key="5">
    <source>
        <dbReference type="EMBL" id="SHJ66680.1"/>
    </source>
</evidence>
<dbReference type="InterPro" id="IPR001482">
    <property type="entry name" value="T2SS/T4SS_dom"/>
</dbReference>
<dbReference type="GO" id="GO:0005886">
    <property type="term" value="C:plasma membrane"/>
    <property type="evidence" value="ECO:0007669"/>
    <property type="project" value="TreeGrafter"/>
</dbReference>
<sequence>MNNFLETIMCYSQNKVLKEKNYHEYSIETGFNNMVILSLFSIAYMCNEGFVAVNYDENYVYVLSYKKLREKTLNNIEKISKLKVHMTYILYSEFCYCIQKYNTEIMGKNQSHDLTRSIMRHIINSAIENKSSDVHFEGESSMCYVRFRMDGVLNCFFKFPLPVYDKILSIVKLESSMDISKKLVPQDGNMNFNFKNQVYNMRTSTLPSMYREKLVIRILNPEKQINLQDLGFKNHAEVLKNLAFKSNGIFLVSGPTSSGKSTTLKAIINLMNKKEKNIITIEDPIEYKISGITQVSLNEKANMGFKEALKSVLRQDPDVIMIGEIRDEETAKIALRAAITGHLVLSTIHTYDATSVITRLLDMNIEKYILLDALSYIVSQRLVRKICPHCREEYVNQYGDCYEFVEEGTKLYRGKGCEKCNFTGYMGRSIIYEILIMDDKCKQYISENKDLSGFRKFCIDNGFITLQSMCKQYIKSGITSLEEVYKVVL</sequence>
<dbReference type="PROSITE" id="PS00662">
    <property type="entry name" value="T2SP_E"/>
    <property type="match status" value="1"/>
</dbReference>
<dbReference type="InterPro" id="IPR027417">
    <property type="entry name" value="P-loop_NTPase"/>
</dbReference>
<dbReference type="SUPFAM" id="SSF52540">
    <property type="entry name" value="P-loop containing nucleoside triphosphate hydrolases"/>
    <property type="match status" value="1"/>
</dbReference>
<dbReference type="AlphaFoldDB" id="A0A1M6L650"/>
<dbReference type="RefSeq" id="WP_072902261.1">
    <property type="nucleotide sequence ID" value="NZ_FRAD01000005.1"/>
</dbReference>
<dbReference type="STRING" id="1121331.SAMN02745248_00638"/>
<dbReference type="EMBL" id="FRAD01000005">
    <property type="protein sequence ID" value="SHJ66680.1"/>
    <property type="molecule type" value="Genomic_DNA"/>
</dbReference>
<keyword evidence="3" id="KW-0067">ATP-binding</keyword>
<dbReference type="Gene3D" id="3.40.50.300">
    <property type="entry name" value="P-loop containing nucleotide triphosphate hydrolases"/>
    <property type="match status" value="1"/>
</dbReference>
<reference evidence="5 6" key="1">
    <citation type="submission" date="2016-11" db="EMBL/GenBank/DDBJ databases">
        <authorList>
            <person name="Jaros S."/>
            <person name="Januszkiewicz K."/>
            <person name="Wedrychowicz H."/>
        </authorList>
    </citation>
    <scope>NUCLEOTIDE SEQUENCE [LARGE SCALE GENOMIC DNA]</scope>
    <source>
        <strain evidence="5 6">DSM 3090</strain>
    </source>
</reference>
<evidence type="ECO:0000313" key="6">
    <source>
        <dbReference type="Proteomes" id="UP000183952"/>
    </source>
</evidence>
<evidence type="ECO:0000256" key="2">
    <source>
        <dbReference type="ARBA" id="ARBA00022741"/>
    </source>
</evidence>
<dbReference type="CDD" id="cd01129">
    <property type="entry name" value="PulE-GspE-like"/>
    <property type="match status" value="1"/>
</dbReference>
<dbReference type="Gene3D" id="3.30.450.90">
    <property type="match status" value="1"/>
</dbReference>
<evidence type="ECO:0000256" key="3">
    <source>
        <dbReference type="ARBA" id="ARBA00022840"/>
    </source>
</evidence>
<keyword evidence="2" id="KW-0547">Nucleotide-binding</keyword>
<protein>
    <submittedName>
        <fullName evidence="5">Type IV pilus assembly protein PilB</fullName>
    </submittedName>
</protein>
<feature type="domain" description="Bacterial type II secretion system protein E" evidence="4">
    <location>
        <begin position="313"/>
        <end position="327"/>
    </location>
</feature>
<gene>
    <name evidence="5" type="ORF">SAMN02745248_00638</name>
</gene>
<accession>A0A1M6L650</accession>
<dbReference type="GO" id="GO:0005524">
    <property type="term" value="F:ATP binding"/>
    <property type="evidence" value="ECO:0007669"/>
    <property type="project" value="UniProtKB-KW"/>
</dbReference>
<proteinExistence type="inferred from homology"/>
<dbReference type="PANTHER" id="PTHR30258">
    <property type="entry name" value="TYPE II SECRETION SYSTEM PROTEIN GSPE-RELATED"/>
    <property type="match status" value="1"/>
</dbReference>
<name>A0A1M6L650_9CLOT</name>
<dbReference type="Proteomes" id="UP000183952">
    <property type="component" value="Unassembled WGS sequence"/>
</dbReference>
<dbReference type="Pfam" id="PF00437">
    <property type="entry name" value="T2SSE"/>
    <property type="match status" value="1"/>
</dbReference>
<dbReference type="PANTHER" id="PTHR30258:SF1">
    <property type="entry name" value="PROTEIN TRANSPORT PROTEIN HOFB HOMOLOG"/>
    <property type="match status" value="1"/>
</dbReference>
<evidence type="ECO:0000256" key="1">
    <source>
        <dbReference type="ARBA" id="ARBA00006611"/>
    </source>
</evidence>
<comment type="similarity">
    <text evidence="1">Belongs to the GSP E family.</text>
</comment>
<keyword evidence="6" id="KW-1185">Reference proteome</keyword>